<gene>
    <name evidence="4" type="ORF">HT102_13785</name>
</gene>
<dbReference type="RefSeq" id="WP_192040022.1">
    <property type="nucleotide sequence ID" value="NZ_JACYWE010000009.1"/>
</dbReference>
<evidence type="ECO:0000313" key="5">
    <source>
        <dbReference type="Proteomes" id="UP000642993"/>
    </source>
</evidence>
<feature type="region of interest" description="Disordered" evidence="1">
    <location>
        <begin position="132"/>
        <end position="153"/>
    </location>
</feature>
<keyword evidence="2" id="KW-0472">Membrane</keyword>
<feature type="compositionally biased region" description="Polar residues" evidence="1">
    <location>
        <begin position="142"/>
        <end position="153"/>
    </location>
</feature>
<organism evidence="4 5">
    <name type="scientific">Lolliginicoccus lacisalsi</name>
    <dbReference type="NCBI Taxonomy" id="2742202"/>
    <lineage>
        <taxon>Bacteria</taxon>
        <taxon>Bacillati</taxon>
        <taxon>Actinomycetota</taxon>
        <taxon>Actinomycetes</taxon>
        <taxon>Mycobacteriales</taxon>
        <taxon>Hoyosellaceae</taxon>
        <taxon>Lolliginicoccus</taxon>
    </lineage>
</organism>
<feature type="compositionally biased region" description="Basic and acidic residues" evidence="1">
    <location>
        <begin position="132"/>
        <end position="141"/>
    </location>
</feature>
<comment type="caution">
    <text evidence="4">The sequence shown here is derived from an EMBL/GenBank/DDBJ whole genome shotgun (WGS) entry which is preliminary data.</text>
</comment>
<keyword evidence="5" id="KW-1185">Reference proteome</keyword>
<dbReference type="Pfam" id="PF10756">
    <property type="entry name" value="bPH_6"/>
    <property type="match status" value="1"/>
</dbReference>
<dbReference type="PROSITE" id="PS51257">
    <property type="entry name" value="PROKAR_LIPOPROTEIN"/>
    <property type="match status" value="1"/>
</dbReference>
<evidence type="ECO:0000256" key="1">
    <source>
        <dbReference type="SAM" id="MobiDB-lite"/>
    </source>
</evidence>
<evidence type="ECO:0000256" key="2">
    <source>
        <dbReference type="SAM" id="Phobius"/>
    </source>
</evidence>
<name>A0A927JET8_9ACTN</name>
<sequence length="153" mass="16792">MPNAKPPESQARIIRISRLALLGVLLFACCVALVAATSPRLFGWLLAAPIILAVWILRVQTRVSENGLRTRTMLRTRTVAWEEIKGLTFPKHRSARAVLRSGEQVPLPAVTLEDLPSITPLSNGLIPDIEASYRAEQEETRSPATASPQDSTE</sequence>
<keyword evidence="2" id="KW-0812">Transmembrane</keyword>
<feature type="transmembrane region" description="Helical" evidence="2">
    <location>
        <begin position="16"/>
        <end position="35"/>
    </location>
</feature>
<evidence type="ECO:0000259" key="3">
    <source>
        <dbReference type="Pfam" id="PF10756"/>
    </source>
</evidence>
<dbReference type="AlphaFoldDB" id="A0A927JET8"/>
<proteinExistence type="predicted"/>
<feature type="transmembrane region" description="Helical" evidence="2">
    <location>
        <begin position="41"/>
        <end position="59"/>
    </location>
</feature>
<protein>
    <submittedName>
        <fullName evidence="4">PH domain-containing protein</fullName>
    </submittedName>
</protein>
<keyword evidence="2" id="KW-1133">Transmembrane helix</keyword>
<accession>A0A927JET8</accession>
<reference evidence="4" key="1">
    <citation type="submission" date="2020-09" db="EMBL/GenBank/DDBJ databases">
        <title>Hoyosella lacisalsi sp. nov., a halotolerant actinobacterium isolated from soil of Lake Gudzhirganskoe.</title>
        <authorList>
            <person name="Yang Q."/>
            <person name="Guo P.Y."/>
            <person name="Liu S.W."/>
            <person name="Li F.N."/>
            <person name="Sun C.H."/>
        </authorList>
    </citation>
    <scope>NUCLEOTIDE SEQUENCE</scope>
    <source>
        <strain evidence="4">G463</strain>
    </source>
</reference>
<dbReference type="InterPro" id="IPR019692">
    <property type="entry name" value="CFP-6_PH"/>
</dbReference>
<evidence type="ECO:0000313" key="4">
    <source>
        <dbReference type="EMBL" id="MBD8507555.1"/>
    </source>
</evidence>
<dbReference type="EMBL" id="JACYWE010000009">
    <property type="protein sequence ID" value="MBD8507555.1"/>
    <property type="molecule type" value="Genomic_DNA"/>
</dbReference>
<feature type="domain" description="Low molecular weight protein antigen 6 PH" evidence="3">
    <location>
        <begin position="58"/>
        <end position="116"/>
    </location>
</feature>
<dbReference type="Proteomes" id="UP000642993">
    <property type="component" value="Unassembled WGS sequence"/>
</dbReference>